<reference evidence="1 2" key="1">
    <citation type="submission" date="2014-06" db="EMBL/GenBank/DDBJ databases">
        <authorList>
            <person name="Le Roux F."/>
        </authorList>
    </citation>
    <scope>NUCLEOTIDE SEQUENCE [LARGE SCALE GENOMIC DNA]</scope>
    <source>
        <strain evidence="1 2">J2-31</strain>
    </source>
</reference>
<proteinExistence type="predicted"/>
<gene>
    <name evidence="1" type="ORF">VCR31J2_1280117</name>
</gene>
<keyword evidence="2" id="KW-1185">Reference proteome</keyword>
<comment type="caution">
    <text evidence="1">The sequence shown here is derived from an EMBL/GenBank/DDBJ whole genome shotgun (WGS) entry which is preliminary data.</text>
</comment>
<protein>
    <submittedName>
        <fullName evidence="1">Uncharacterized protein</fullName>
    </submittedName>
</protein>
<dbReference type="AlphaFoldDB" id="A0AA86WMF2"/>
<evidence type="ECO:0000313" key="2">
    <source>
        <dbReference type="Proteomes" id="UP000041625"/>
    </source>
</evidence>
<sequence>MQWFAIFILTIIHTVLLKKGSLRAFFCIRFLSLISLEKLNI</sequence>
<dbReference type="EMBL" id="CCKJ01000033">
    <property type="protein sequence ID" value="CDT67980.1"/>
    <property type="molecule type" value="Genomic_DNA"/>
</dbReference>
<dbReference type="Proteomes" id="UP000041625">
    <property type="component" value="Unassembled WGS sequence"/>
</dbReference>
<organism evidence="1 2">
    <name type="scientific">Vibrio coralliirubri</name>
    <dbReference type="NCBI Taxonomy" id="1516159"/>
    <lineage>
        <taxon>Bacteria</taxon>
        <taxon>Pseudomonadati</taxon>
        <taxon>Pseudomonadota</taxon>
        <taxon>Gammaproteobacteria</taxon>
        <taxon>Vibrionales</taxon>
        <taxon>Vibrionaceae</taxon>
        <taxon>Vibrio</taxon>
    </lineage>
</organism>
<evidence type="ECO:0000313" key="1">
    <source>
        <dbReference type="EMBL" id="CDT67980.1"/>
    </source>
</evidence>
<accession>A0AA86WMF2</accession>
<name>A0AA86WMF2_9VIBR</name>